<organism evidence="2 3">
    <name type="scientific">Paxillus rubicundulus Ve08.2h10</name>
    <dbReference type="NCBI Taxonomy" id="930991"/>
    <lineage>
        <taxon>Eukaryota</taxon>
        <taxon>Fungi</taxon>
        <taxon>Dikarya</taxon>
        <taxon>Basidiomycota</taxon>
        <taxon>Agaricomycotina</taxon>
        <taxon>Agaricomycetes</taxon>
        <taxon>Agaricomycetidae</taxon>
        <taxon>Boletales</taxon>
        <taxon>Paxilineae</taxon>
        <taxon>Paxillaceae</taxon>
        <taxon>Paxillus</taxon>
    </lineage>
</organism>
<evidence type="ECO:0000313" key="3">
    <source>
        <dbReference type="Proteomes" id="UP000054538"/>
    </source>
</evidence>
<keyword evidence="3" id="KW-1185">Reference proteome</keyword>
<evidence type="ECO:0000256" key="1">
    <source>
        <dbReference type="SAM" id="MobiDB-lite"/>
    </source>
</evidence>
<dbReference type="Proteomes" id="UP000054538">
    <property type="component" value="Unassembled WGS sequence"/>
</dbReference>
<feature type="non-terminal residue" evidence="2">
    <location>
        <position position="1"/>
    </location>
</feature>
<evidence type="ECO:0000313" key="2">
    <source>
        <dbReference type="EMBL" id="KIK97459.1"/>
    </source>
</evidence>
<dbReference type="OrthoDB" id="3261136at2759"/>
<gene>
    <name evidence="2" type="ORF">PAXRUDRAFT_136260</name>
</gene>
<reference evidence="2 3" key="1">
    <citation type="submission" date="2014-04" db="EMBL/GenBank/DDBJ databases">
        <authorList>
            <consortium name="DOE Joint Genome Institute"/>
            <person name="Kuo A."/>
            <person name="Kohler A."/>
            <person name="Jargeat P."/>
            <person name="Nagy L.G."/>
            <person name="Floudas D."/>
            <person name="Copeland A."/>
            <person name="Barry K.W."/>
            <person name="Cichocki N."/>
            <person name="Veneault-Fourrey C."/>
            <person name="LaButti K."/>
            <person name="Lindquist E.A."/>
            <person name="Lipzen A."/>
            <person name="Lundell T."/>
            <person name="Morin E."/>
            <person name="Murat C."/>
            <person name="Sun H."/>
            <person name="Tunlid A."/>
            <person name="Henrissat B."/>
            <person name="Grigoriev I.V."/>
            <person name="Hibbett D.S."/>
            <person name="Martin F."/>
            <person name="Nordberg H.P."/>
            <person name="Cantor M.N."/>
            <person name="Hua S.X."/>
        </authorList>
    </citation>
    <scope>NUCLEOTIDE SEQUENCE [LARGE SCALE GENOMIC DNA]</scope>
    <source>
        <strain evidence="2 3">Ve08.2h10</strain>
    </source>
</reference>
<protein>
    <submittedName>
        <fullName evidence="2">Uncharacterized protein</fullName>
    </submittedName>
</protein>
<dbReference type="EMBL" id="KN824934">
    <property type="protein sequence ID" value="KIK97459.1"/>
    <property type="molecule type" value="Genomic_DNA"/>
</dbReference>
<dbReference type="HOGENOM" id="CLU_2126983_0_0_1"/>
<feature type="region of interest" description="Disordered" evidence="1">
    <location>
        <begin position="1"/>
        <end position="20"/>
    </location>
</feature>
<reference evidence="3" key="2">
    <citation type="submission" date="2015-01" db="EMBL/GenBank/DDBJ databases">
        <title>Evolutionary Origins and Diversification of the Mycorrhizal Mutualists.</title>
        <authorList>
            <consortium name="DOE Joint Genome Institute"/>
            <consortium name="Mycorrhizal Genomics Consortium"/>
            <person name="Kohler A."/>
            <person name="Kuo A."/>
            <person name="Nagy L.G."/>
            <person name="Floudas D."/>
            <person name="Copeland A."/>
            <person name="Barry K.W."/>
            <person name="Cichocki N."/>
            <person name="Veneault-Fourrey C."/>
            <person name="LaButti K."/>
            <person name="Lindquist E.A."/>
            <person name="Lipzen A."/>
            <person name="Lundell T."/>
            <person name="Morin E."/>
            <person name="Murat C."/>
            <person name="Riley R."/>
            <person name="Ohm R."/>
            <person name="Sun H."/>
            <person name="Tunlid A."/>
            <person name="Henrissat B."/>
            <person name="Grigoriev I.V."/>
            <person name="Hibbett D.S."/>
            <person name="Martin F."/>
        </authorList>
    </citation>
    <scope>NUCLEOTIDE SEQUENCE [LARGE SCALE GENOMIC DNA]</scope>
    <source>
        <strain evidence="3">Ve08.2h10</strain>
    </source>
</reference>
<proteinExistence type="predicted"/>
<name>A0A0D0E781_9AGAM</name>
<feature type="compositionally biased region" description="Basic and acidic residues" evidence="1">
    <location>
        <begin position="1"/>
        <end position="16"/>
    </location>
</feature>
<dbReference type="InParanoid" id="A0A0D0E781"/>
<sequence length="114" mass="13504">YKMHTIPEHPSHEAHWQKRNKYSETIQKTKNDHWVEWLENMNSEEIWIANKYLNADFMDGGPSRIHTLHIMQSGRELAQVRTNKEKGEALTKAFFPPSTNLYSPRSIRISRRAD</sequence>
<dbReference type="AlphaFoldDB" id="A0A0D0E781"/>
<accession>A0A0D0E781</accession>